<dbReference type="Proteomes" id="UP000189739">
    <property type="component" value="Unassembled WGS sequence"/>
</dbReference>
<dbReference type="InterPro" id="IPR025412">
    <property type="entry name" value="DUF4304"/>
</dbReference>
<evidence type="ECO:0000313" key="2">
    <source>
        <dbReference type="Proteomes" id="UP000189739"/>
    </source>
</evidence>
<gene>
    <name evidence="1" type="ORF">BC343_09200</name>
</gene>
<dbReference type="EMBL" id="MBTF01000023">
    <property type="protein sequence ID" value="OOQ58812.1"/>
    <property type="molecule type" value="Genomic_DNA"/>
</dbReference>
<sequence>MTGKELRVLMDKAIKEIAIPFFREKGFTGSYPHFRRIQEDRINLLTFQFNRSEPSFVVEISNCSPKGVQLGWGADIPPSKCTAHHMHRRHRIGSKQHNKDYWFDFSEESTNNETYTNGAKDNRRVMFLRGIKNLFLQSGKGENSNGVYTNRAKEILSYWQEAETWWAEDPHEQRLALVPDAAI</sequence>
<reference evidence="1 2" key="1">
    <citation type="submission" date="2016-07" db="EMBL/GenBank/DDBJ databases">
        <title>Genomic analysis of zinc-resistant bacterium Mucilaginibacter pedocola TBZ30.</title>
        <authorList>
            <person name="Huang J."/>
            <person name="Tang J."/>
        </authorList>
    </citation>
    <scope>NUCLEOTIDE SEQUENCE [LARGE SCALE GENOMIC DNA]</scope>
    <source>
        <strain evidence="1 2">TBZ30</strain>
    </source>
</reference>
<protein>
    <recommendedName>
        <fullName evidence="3">DUF4304 domain-containing protein</fullName>
    </recommendedName>
</protein>
<proteinExistence type="predicted"/>
<dbReference type="OrthoDB" id="6914375at2"/>
<dbReference type="STRING" id="1792845.BC343_09200"/>
<keyword evidence="2" id="KW-1185">Reference proteome</keyword>
<dbReference type="RefSeq" id="WP_078349525.1">
    <property type="nucleotide sequence ID" value="NZ_MBTF01000023.1"/>
</dbReference>
<comment type="caution">
    <text evidence="1">The sequence shown here is derived from an EMBL/GenBank/DDBJ whole genome shotgun (WGS) entry which is preliminary data.</text>
</comment>
<organism evidence="1 2">
    <name type="scientific">Mucilaginibacter pedocola</name>
    <dbReference type="NCBI Taxonomy" id="1792845"/>
    <lineage>
        <taxon>Bacteria</taxon>
        <taxon>Pseudomonadati</taxon>
        <taxon>Bacteroidota</taxon>
        <taxon>Sphingobacteriia</taxon>
        <taxon>Sphingobacteriales</taxon>
        <taxon>Sphingobacteriaceae</taxon>
        <taxon>Mucilaginibacter</taxon>
    </lineage>
</organism>
<name>A0A1S9PCV9_9SPHI</name>
<evidence type="ECO:0008006" key="3">
    <source>
        <dbReference type="Google" id="ProtNLM"/>
    </source>
</evidence>
<evidence type="ECO:0000313" key="1">
    <source>
        <dbReference type="EMBL" id="OOQ58812.1"/>
    </source>
</evidence>
<dbReference type="AlphaFoldDB" id="A0A1S9PCV9"/>
<accession>A0A1S9PCV9</accession>
<dbReference type="Pfam" id="PF14137">
    <property type="entry name" value="DUF4304"/>
    <property type="match status" value="1"/>
</dbReference>